<evidence type="ECO:0000259" key="4">
    <source>
        <dbReference type="PROSITE" id="PS01124"/>
    </source>
</evidence>
<dbReference type="PRINTS" id="PR00032">
    <property type="entry name" value="HTHARAC"/>
</dbReference>
<evidence type="ECO:0000256" key="3">
    <source>
        <dbReference type="ARBA" id="ARBA00023163"/>
    </source>
</evidence>
<dbReference type="GO" id="GO:0043565">
    <property type="term" value="F:sequence-specific DNA binding"/>
    <property type="evidence" value="ECO:0007669"/>
    <property type="project" value="InterPro"/>
</dbReference>
<dbReference type="AlphaFoldDB" id="A0A2T0WLI5"/>
<dbReference type="EMBL" id="PVTR01000006">
    <property type="protein sequence ID" value="PRY87571.1"/>
    <property type="molecule type" value="Genomic_DNA"/>
</dbReference>
<gene>
    <name evidence="5" type="ORF">CLW00_106197</name>
</gene>
<sequence>MEIQVLDKIYRAIEEDKIYKQVDLNLYEFAKYLQLPQRKVSNLINRHFSTGFPALIQKHRLKEALRRISENPKELTLEKIARESGFSSRITFFKTFKKEMGISPSEYVQKQKNLTQVKNKNP</sequence>
<dbReference type="InterPro" id="IPR020449">
    <property type="entry name" value="Tscrpt_reg_AraC-type_HTH"/>
</dbReference>
<dbReference type="Gene3D" id="1.10.10.60">
    <property type="entry name" value="Homeodomain-like"/>
    <property type="match status" value="1"/>
</dbReference>
<keyword evidence="2 5" id="KW-0238">DNA-binding</keyword>
<dbReference type="GO" id="GO:0003700">
    <property type="term" value="F:DNA-binding transcription factor activity"/>
    <property type="evidence" value="ECO:0007669"/>
    <property type="project" value="InterPro"/>
</dbReference>
<dbReference type="RefSeq" id="WP_106133856.1">
    <property type="nucleotide sequence ID" value="NZ_PVTR01000006.1"/>
</dbReference>
<dbReference type="PROSITE" id="PS01124">
    <property type="entry name" value="HTH_ARAC_FAMILY_2"/>
    <property type="match status" value="1"/>
</dbReference>
<keyword evidence="1" id="KW-0805">Transcription regulation</keyword>
<dbReference type="SMART" id="SM00342">
    <property type="entry name" value="HTH_ARAC"/>
    <property type="match status" value="1"/>
</dbReference>
<evidence type="ECO:0000313" key="6">
    <source>
        <dbReference type="Proteomes" id="UP000238157"/>
    </source>
</evidence>
<keyword evidence="3" id="KW-0804">Transcription</keyword>
<dbReference type="OrthoDB" id="704028at2"/>
<name>A0A2T0WLI5_9BACT</name>
<dbReference type="PANTHER" id="PTHR43280">
    <property type="entry name" value="ARAC-FAMILY TRANSCRIPTIONAL REGULATOR"/>
    <property type="match status" value="1"/>
</dbReference>
<proteinExistence type="predicted"/>
<dbReference type="Pfam" id="PF12833">
    <property type="entry name" value="HTH_18"/>
    <property type="match status" value="1"/>
</dbReference>
<reference evidence="5 6" key="1">
    <citation type="submission" date="2018-03" db="EMBL/GenBank/DDBJ databases">
        <title>Genomic Encyclopedia of Archaeal and Bacterial Type Strains, Phase II (KMG-II): from individual species to whole genera.</title>
        <authorList>
            <person name="Goeker M."/>
        </authorList>
    </citation>
    <scope>NUCLEOTIDE SEQUENCE [LARGE SCALE GENOMIC DNA]</scope>
    <source>
        <strain evidence="5 6">DSM 27929</strain>
    </source>
</reference>
<dbReference type="PANTHER" id="PTHR43280:SF29">
    <property type="entry name" value="ARAC-FAMILY TRANSCRIPTIONAL REGULATOR"/>
    <property type="match status" value="1"/>
</dbReference>
<accession>A0A2T0WLI5</accession>
<dbReference type="PROSITE" id="PS00041">
    <property type="entry name" value="HTH_ARAC_FAMILY_1"/>
    <property type="match status" value="1"/>
</dbReference>
<organism evidence="5 6">
    <name type="scientific">Mongoliibacter ruber</name>
    <dbReference type="NCBI Taxonomy" id="1750599"/>
    <lineage>
        <taxon>Bacteria</taxon>
        <taxon>Pseudomonadati</taxon>
        <taxon>Bacteroidota</taxon>
        <taxon>Cytophagia</taxon>
        <taxon>Cytophagales</taxon>
        <taxon>Cyclobacteriaceae</taxon>
        <taxon>Mongoliibacter</taxon>
    </lineage>
</organism>
<comment type="caution">
    <text evidence="5">The sequence shown here is derived from an EMBL/GenBank/DDBJ whole genome shotgun (WGS) entry which is preliminary data.</text>
</comment>
<dbReference type="Proteomes" id="UP000238157">
    <property type="component" value="Unassembled WGS sequence"/>
</dbReference>
<dbReference type="InterPro" id="IPR018062">
    <property type="entry name" value="HTH_AraC-typ_CS"/>
</dbReference>
<dbReference type="SUPFAM" id="SSF46689">
    <property type="entry name" value="Homeodomain-like"/>
    <property type="match status" value="1"/>
</dbReference>
<protein>
    <submittedName>
        <fullName evidence="5">AraC-like DNA-binding protein</fullName>
    </submittedName>
</protein>
<keyword evidence="6" id="KW-1185">Reference proteome</keyword>
<evidence type="ECO:0000313" key="5">
    <source>
        <dbReference type="EMBL" id="PRY87571.1"/>
    </source>
</evidence>
<dbReference type="InterPro" id="IPR009057">
    <property type="entry name" value="Homeodomain-like_sf"/>
</dbReference>
<evidence type="ECO:0000256" key="1">
    <source>
        <dbReference type="ARBA" id="ARBA00023015"/>
    </source>
</evidence>
<feature type="domain" description="HTH araC/xylS-type" evidence="4">
    <location>
        <begin position="7"/>
        <end position="110"/>
    </location>
</feature>
<dbReference type="InterPro" id="IPR018060">
    <property type="entry name" value="HTH_AraC"/>
</dbReference>
<evidence type="ECO:0000256" key="2">
    <source>
        <dbReference type="ARBA" id="ARBA00023125"/>
    </source>
</evidence>